<keyword evidence="11" id="KW-1185">Reference proteome</keyword>
<dbReference type="SUPFAM" id="SSF88697">
    <property type="entry name" value="PUA domain-like"/>
    <property type="match status" value="1"/>
</dbReference>
<evidence type="ECO:0000313" key="10">
    <source>
        <dbReference type="EMBL" id="ACR79606.1"/>
    </source>
</evidence>
<gene>
    <name evidence="10" type="ordered locus">Kole_0897</name>
</gene>
<dbReference type="eggNOG" id="COG1092">
    <property type="taxonomic scope" value="Bacteria"/>
</dbReference>
<keyword evidence="5" id="KW-0808">Transferase</keyword>
<dbReference type="GO" id="GO:0006364">
    <property type="term" value="P:rRNA processing"/>
    <property type="evidence" value="ECO:0007669"/>
    <property type="project" value="UniProtKB-KW"/>
</dbReference>
<dbReference type="HOGENOM" id="CLU_014042_0_0_0"/>
<dbReference type="Proteomes" id="UP000002382">
    <property type="component" value="Chromosome"/>
</dbReference>
<dbReference type="PROSITE" id="PS50890">
    <property type="entry name" value="PUA"/>
    <property type="match status" value="1"/>
</dbReference>
<dbReference type="RefSeq" id="WP_015868268.1">
    <property type="nucleotide sequence ID" value="NC_012785.1"/>
</dbReference>
<evidence type="ECO:0000256" key="7">
    <source>
        <dbReference type="ARBA" id="ARBA00022884"/>
    </source>
</evidence>
<dbReference type="AlphaFoldDB" id="C5CGM4"/>
<dbReference type="Pfam" id="PF10672">
    <property type="entry name" value="Methyltrans_SAM"/>
    <property type="match status" value="1"/>
</dbReference>
<keyword evidence="7" id="KW-0694">RNA-binding</keyword>
<dbReference type="InterPro" id="IPR041532">
    <property type="entry name" value="RlmI-like_PUA"/>
</dbReference>
<dbReference type="Gene3D" id="3.30.750.80">
    <property type="entry name" value="RNA methyltransferase domain (HRMD) like"/>
    <property type="match status" value="1"/>
</dbReference>
<dbReference type="KEGG" id="kol:Kole_0897"/>
<dbReference type="CDD" id="cd21153">
    <property type="entry name" value="PUA_RlmI"/>
    <property type="match status" value="1"/>
</dbReference>
<evidence type="ECO:0000259" key="9">
    <source>
        <dbReference type="SMART" id="SM00359"/>
    </source>
</evidence>
<dbReference type="PANTHER" id="PTHR42873">
    <property type="entry name" value="RIBOSOMAL RNA LARGE SUBUNIT METHYLTRANSFERASE"/>
    <property type="match status" value="1"/>
</dbReference>
<evidence type="ECO:0000256" key="3">
    <source>
        <dbReference type="ARBA" id="ARBA00022552"/>
    </source>
</evidence>
<dbReference type="Gene3D" id="2.30.130.10">
    <property type="entry name" value="PUA domain"/>
    <property type="match status" value="1"/>
</dbReference>
<proteinExistence type="inferred from homology"/>
<dbReference type="InterPro" id="IPR002478">
    <property type="entry name" value="PUA"/>
</dbReference>
<dbReference type="InterPro" id="IPR036974">
    <property type="entry name" value="PUA_sf"/>
</dbReference>
<dbReference type="Gene3D" id="3.40.50.150">
    <property type="entry name" value="Vaccinia Virus protein VP39"/>
    <property type="match status" value="1"/>
</dbReference>
<dbReference type="GO" id="GO:0008168">
    <property type="term" value="F:methyltransferase activity"/>
    <property type="evidence" value="ECO:0007669"/>
    <property type="project" value="UniProtKB-KW"/>
</dbReference>
<sequence length="393" mass="45130">MVIAVLKKGKEKKLLNGYPWVFEDEISEVQGELILGSPVNVFSNDWAFVGKGLYNPFSNRKIMFLTTEDVELDENFFRERLYKALEWRTRFFDKPYYRLFHGEADGIPGFIADRYGEVIVVQFRNSIVELLKKQLVNSIVELLLPAAVYERSDFEMGTGEALQRETGLLFGEIKTPIVEVEENGLKYIVNFTNGQKTGFFFDQRDSRKMARKIVKRFAFKRALDLFSFTGGFGINMAKAGAEVVCVDKSGEDLEVAELNAALNDVKERMSFVQMDVFKYLKSLEKKEQFDIVVLDPPSLIKRKKELRRGIELLKELVSLSVPVVKSHGVICLCSCAYNLGLEHLIEALRKVSLELDVQYKNIGITYQSLDHPWVLQIPESLYLKCVWTVVEKR</sequence>
<dbReference type="EMBL" id="CP001634">
    <property type="protein sequence ID" value="ACR79606.1"/>
    <property type="molecule type" value="Genomic_DNA"/>
</dbReference>
<protein>
    <submittedName>
        <fullName evidence="10">Methyltransferase small</fullName>
    </submittedName>
</protein>
<dbReference type="GO" id="GO:0005737">
    <property type="term" value="C:cytoplasm"/>
    <property type="evidence" value="ECO:0007669"/>
    <property type="project" value="UniProtKB-SubCell"/>
</dbReference>
<dbReference type="InterPro" id="IPR019614">
    <property type="entry name" value="SAM-dep_methyl-trfase"/>
</dbReference>
<dbReference type="InterPro" id="IPR029063">
    <property type="entry name" value="SAM-dependent_MTases_sf"/>
</dbReference>
<reference evidence="10 11" key="2">
    <citation type="journal article" date="2011" name="J. Bacteriol.">
        <title>Genome Sequence of Kosmotoga olearia Strain TBF 19.5.1, a Thermophilic Bacterium with a Wide Growth Temperature Range, Isolated from the Troll B Oil Platform in the North Sea.</title>
        <authorList>
            <person name="Swithers K.S."/>
            <person name="Dipippo J.L."/>
            <person name="Bruce D.C."/>
            <person name="Detter C."/>
            <person name="Tapia R."/>
            <person name="Han S."/>
            <person name="Goodwin L.A."/>
            <person name="Han J."/>
            <person name="Woyke T."/>
            <person name="Pitluck S."/>
            <person name="Pennacchio L."/>
            <person name="Nolan M."/>
            <person name="Mikhailova N."/>
            <person name="Land M.L."/>
            <person name="Nesbo C.L."/>
            <person name="Gogarten J.P."/>
            <person name="Noll K.M."/>
        </authorList>
    </citation>
    <scope>NUCLEOTIDE SEQUENCE [LARGE SCALE GENOMIC DNA]</scope>
    <source>
        <strain evidence="11">ATCC BAA-1733 / DSM 21960 / TBF 19.5.1</strain>
    </source>
</reference>
<dbReference type="SMART" id="SM00359">
    <property type="entry name" value="PUA"/>
    <property type="match status" value="1"/>
</dbReference>
<dbReference type="OrthoDB" id="9805492at2"/>
<dbReference type="STRING" id="521045.Kole_0897"/>
<evidence type="ECO:0000256" key="8">
    <source>
        <dbReference type="ARBA" id="ARBA00038091"/>
    </source>
</evidence>
<dbReference type="CDD" id="cd11572">
    <property type="entry name" value="RlmI_M_like"/>
    <property type="match status" value="1"/>
</dbReference>
<dbReference type="GO" id="GO:0003723">
    <property type="term" value="F:RNA binding"/>
    <property type="evidence" value="ECO:0007669"/>
    <property type="project" value="UniProtKB-KW"/>
</dbReference>
<evidence type="ECO:0000256" key="4">
    <source>
        <dbReference type="ARBA" id="ARBA00022603"/>
    </source>
</evidence>
<keyword evidence="2" id="KW-0963">Cytoplasm</keyword>
<dbReference type="Pfam" id="PF17785">
    <property type="entry name" value="PUA_3"/>
    <property type="match status" value="1"/>
</dbReference>
<evidence type="ECO:0000256" key="1">
    <source>
        <dbReference type="ARBA" id="ARBA00004496"/>
    </source>
</evidence>
<dbReference type="CDD" id="cd02440">
    <property type="entry name" value="AdoMet_MTases"/>
    <property type="match status" value="1"/>
</dbReference>
<dbReference type="GO" id="GO:0032259">
    <property type="term" value="P:methylation"/>
    <property type="evidence" value="ECO:0007669"/>
    <property type="project" value="UniProtKB-KW"/>
</dbReference>
<reference evidence="10 11" key="1">
    <citation type="submission" date="2009-06" db="EMBL/GenBank/DDBJ databases">
        <title>Complete sequence of Thermotogales bacterium TBF 19.5.1.</title>
        <authorList>
            <consortium name="US DOE Joint Genome Institute"/>
            <person name="Lucas S."/>
            <person name="Copeland A."/>
            <person name="Lapidus A."/>
            <person name="Glavina del Rio T."/>
            <person name="Tice H."/>
            <person name="Bruce D."/>
            <person name="Goodwin L."/>
            <person name="Pitluck S."/>
            <person name="Chertkov O."/>
            <person name="Brettin T."/>
            <person name="Detter J.C."/>
            <person name="Han C."/>
            <person name="Schmutz J."/>
            <person name="Larimer F."/>
            <person name="Land M."/>
            <person name="Hauser L."/>
            <person name="Kyrpides N."/>
            <person name="Ovchinnikova G."/>
            <person name="Noll K."/>
        </authorList>
    </citation>
    <scope>NUCLEOTIDE SEQUENCE [LARGE SCALE GENOMIC DNA]</scope>
    <source>
        <strain evidence="11">ATCC BAA-1733 / DSM 21960 / TBF 19.5.1</strain>
    </source>
</reference>
<dbReference type="SUPFAM" id="SSF53335">
    <property type="entry name" value="S-adenosyl-L-methionine-dependent methyltransferases"/>
    <property type="match status" value="1"/>
</dbReference>
<dbReference type="PANTHER" id="PTHR42873:SF1">
    <property type="entry name" value="S-ADENOSYLMETHIONINE-DEPENDENT METHYLTRANSFERASE DOMAIN-CONTAINING PROTEIN"/>
    <property type="match status" value="1"/>
</dbReference>
<evidence type="ECO:0000256" key="5">
    <source>
        <dbReference type="ARBA" id="ARBA00022679"/>
    </source>
</evidence>
<evidence type="ECO:0000256" key="6">
    <source>
        <dbReference type="ARBA" id="ARBA00022691"/>
    </source>
</evidence>
<organism evidence="10 11">
    <name type="scientific">Kosmotoga olearia (strain ATCC BAA-1733 / DSM 21960 / TBF 19.5.1)</name>
    <dbReference type="NCBI Taxonomy" id="521045"/>
    <lineage>
        <taxon>Bacteria</taxon>
        <taxon>Thermotogati</taxon>
        <taxon>Thermotogota</taxon>
        <taxon>Thermotogae</taxon>
        <taxon>Kosmotogales</taxon>
        <taxon>Kosmotogaceae</taxon>
        <taxon>Kosmotoga</taxon>
    </lineage>
</organism>
<comment type="similarity">
    <text evidence="8">Belongs to the methyltransferase superfamily. RlmI family.</text>
</comment>
<accession>C5CGM4</accession>
<comment type="subcellular location">
    <subcellularLocation>
        <location evidence="1">Cytoplasm</location>
    </subcellularLocation>
</comment>
<feature type="domain" description="PUA" evidence="9">
    <location>
        <begin position="2"/>
        <end position="86"/>
    </location>
</feature>
<dbReference type="InterPro" id="IPR015947">
    <property type="entry name" value="PUA-like_sf"/>
</dbReference>
<keyword evidence="3" id="KW-0698">rRNA processing</keyword>
<keyword evidence="6" id="KW-0949">S-adenosyl-L-methionine</keyword>
<keyword evidence="4 10" id="KW-0489">Methyltransferase</keyword>
<evidence type="ECO:0000256" key="2">
    <source>
        <dbReference type="ARBA" id="ARBA00022490"/>
    </source>
</evidence>
<evidence type="ECO:0000313" key="11">
    <source>
        <dbReference type="Proteomes" id="UP000002382"/>
    </source>
</evidence>
<name>C5CGM4_KOSOT</name>